<organism evidence="3 4">
    <name type="scientific">Borborobacter arsenicus</name>
    <dbReference type="NCBI Taxonomy" id="1851146"/>
    <lineage>
        <taxon>Bacteria</taxon>
        <taxon>Pseudomonadati</taxon>
        <taxon>Pseudomonadota</taxon>
        <taxon>Alphaproteobacteria</taxon>
        <taxon>Hyphomicrobiales</taxon>
        <taxon>Phyllobacteriaceae</taxon>
        <taxon>Borborobacter</taxon>
    </lineage>
</organism>
<evidence type="ECO:0000313" key="3">
    <source>
        <dbReference type="EMBL" id="RUM96327.1"/>
    </source>
</evidence>
<dbReference type="EMBL" id="RKST01000020">
    <property type="protein sequence ID" value="RUM96327.1"/>
    <property type="molecule type" value="Genomic_DNA"/>
</dbReference>
<evidence type="ECO:0000313" key="4">
    <source>
        <dbReference type="Proteomes" id="UP000281647"/>
    </source>
</evidence>
<sequence>MEFLPGAFEREWERQRAMMAHEMQMGQLEKIDWDEPRRGGVSRLPDQGPDSFGRVRRWHGGSRECWPRYGAGFTGRSMRMRFTALARGSQPAVVKLASYGGGARATAMMNYTSRGGELAVENERGERVVGRNALSEQRSEWEHLFDNRTASRDVGVFHVSLDTAAIRRGVDRGGRLREILRSGLGDRRFVYVARERAQGELYVSGIVVLRDGDGERLTGDWKAAEIVQQRYDGTDIGRDVEARFRFHGYGNGVEWATARVRDLVASADGEVYDETGRPIRGAGAAGDLVQKEWRKELHSRKGRDVMHLIVSARAGTDAPAFERAVREFLGQQFAGHRYVFAVHDPALDPKEMAEGGKRPHVHAHAIVTVRSETGERIVTSPRLFRAWRSAMAEKAREQGIDMELTDRREFASAPAYTRSQVRPISYRGRTKHEGTSHAAHNRYQAKRSNEANLTISDRSRQYTARAAQAWSDLANEEPGTREGAFAMLQRARLEAATNIVQKDLFLTENSQLSVKNTINMVDLAKSVSGEDGQMREMTRPEFEAYEKRVEAVLASVEQTINASERIEFNEVAAVVREVVDIRRGYLDFTERRADLEAGQGWHDRQDDPPQNPNAQWDAAVARFGLQAVETANEVLVEVSHYREGLDQIETGELPQSSAANSRADLEREINRAAEMAVDGDNQYMREIAKSDHELQRAIEQIEQSRAKARPDNTVGRIHWESDLSDSHASSQNDGAPGGRAQGVPEAERHRDAGWAARSMPRQERGHPDERAIKRKPVLDAEPTRSDPPQQHVPRLRQIELEIKASQNRDHRDRER</sequence>
<dbReference type="OrthoDB" id="7199783at2"/>
<accession>A0A432V2C5</accession>
<dbReference type="Proteomes" id="UP000281647">
    <property type="component" value="Unassembled WGS sequence"/>
</dbReference>
<evidence type="ECO:0000259" key="2">
    <source>
        <dbReference type="Pfam" id="PF03432"/>
    </source>
</evidence>
<comment type="caution">
    <text evidence="3">The sequence shown here is derived from an EMBL/GenBank/DDBJ whole genome shotgun (WGS) entry which is preliminary data.</text>
</comment>
<dbReference type="Pfam" id="PF03432">
    <property type="entry name" value="Relaxase"/>
    <property type="match status" value="1"/>
</dbReference>
<dbReference type="RefSeq" id="WP_128628012.1">
    <property type="nucleotide sequence ID" value="NZ_RKST01000020.1"/>
</dbReference>
<feature type="compositionally biased region" description="Basic and acidic residues" evidence="1">
    <location>
        <begin position="760"/>
        <end position="784"/>
    </location>
</feature>
<dbReference type="AlphaFoldDB" id="A0A432V2C5"/>
<feature type="region of interest" description="Disordered" evidence="1">
    <location>
        <begin position="425"/>
        <end position="451"/>
    </location>
</feature>
<proteinExistence type="predicted"/>
<reference evidence="3 4" key="1">
    <citation type="submission" date="2018-11" db="EMBL/GenBank/DDBJ databases">
        <title>Pseudaminobacter arsenicus sp. nov., an arsenic-resistant bacterium isolated from arsenic-rich aquifers.</title>
        <authorList>
            <person name="Mu Y."/>
        </authorList>
    </citation>
    <scope>NUCLEOTIDE SEQUENCE [LARGE SCALE GENOMIC DNA]</scope>
    <source>
        <strain evidence="3 4">CB3</strain>
    </source>
</reference>
<gene>
    <name evidence="3" type="ORF">EET67_18440</name>
</gene>
<name>A0A432V2C5_9HYPH</name>
<keyword evidence="4" id="KW-1185">Reference proteome</keyword>
<feature type="region of interest" description="Disordered" evidence="1">
    <location>
        <begin position="721"/>
        <end position="815"/>
    </location>
</feature>
<protein>
    <recommendedName>
        <fullName evidence="2">MobA/VirD2-like nuclease domain-containing protein</fullName>
    </recommendedName>
</protein>
<feature type="compositionally biased region" description="Basic and acidic residues" evidence="1">
    <location>
        <begin position="796"/>
        <end position="815"/>
    </location>
</feature>
<feature type="domain" description="MobA/VirD2-like nuclease" evidence="2">
    <location>
        <begin position="293"/>
        <end position="399"/>
    </location>
</feature>
<evidence type="ECO:0000256" key="1">
    <source>
        <dbReference type="SAM" id="MobiDB-lite"/>
    </source>
</evidence>
<dbReference type="InterPro" id="IPR005094">
    <property type="entry name" value="Endonuclease_MobA/VirD2"/>
</dbReference>